<dbReference type="Pfam" id="PF01927">
    <property type="entry name" value="Mut7-C"/>
    <property type="match status" value="2"/>
</dbReference>
<keyword evidence="2" id="KW-0378">Hydrolase</keyword>
<accession>A0A2R5L7H9</accession>
<dbReference type="EMBL" id="GGLE01001303">
    <property type="protein sequence ID" value="MBY05429.1"/>
    <property type="molecule type" value="Transcribed_RNA"/>
</dbReference>
<name>A0A2R5L7H9_9ACAR</name>
<proteinExistence type="predicted"/>
<feature type="domain" description="Mut7-C RNAse" evidence="1">
    <location>
        <begin position="3"/>
        <end position="97"/>
    </location>
</feature>
<dbReference type="PANTHER" id="PTHR47765:SF2">
    <property type="entry name" value="EXONUCLEASE MUT-7 HOMOLOG"/>
    <property type="match status" value="1"/>
</dbReference>
<feature type="domain" description="Mut7-C RNAse" evidence="1">
    <location>
        <begin position="149"/>
        <end position="184"/>
    </location>
</feature>
<dbReference type="InterPro" id="IPR052408">
    <property type="entry name" value="Exonuclease_MUT-7-like"/>
</dbReference>
<dbReference type="GO" id="GO:0004527">
    <property type="term" value="F:exonuclease activity"/>
    <property type="evidence" value="ECO:0007669"/>
    <property type="project" value="UniProtKB-KW"/>
</dbReference>
<keyword evidence="2" id="KW-0269">Exonuclease</keyword>
<dbReference type="PANTHER" id="PTHR47765">
    <property type="entry name" value="3'-5' EXONUCLEASE DOMAIN-CONTAINING PROTEIN"/>
    <property type="match status" value="1"/>
</dbReference>
<reference evidence="2" key="1">
    <citation type="submission" date="2018-03" db="EMBL/GenBank/DDBJ databases">
        <title>The relapsing fever spirochete Borrelia turicatae persists in the highly oxidative environment of its soft-bodied tick vector.</title>
        <authorList>
            <person name="Bourret T.J."/>
            <person name="Boyle W.K."/>
            <person name="Valenzuela J.G."/>
            <person name="Oliveira F."/>
            <person name="Lopez J.E."/>
        </authorList>
    </citation>
    <scope>NUCLEOTIDE SEQUENCE</scope>
    <source>
        <strain evidence="2">Kansas strain/isolate</strain>
        <tissue evidence="2">Salivary glands</tissue>
    </source>
</reference>
<evidence type="ECO:0000259" key="1">
    <source>
        <dbReference type="Pfam" id="PF01927"/>
    </source>
</evidence>
<keyword evidence="2" id="KW-0540">Nuclease</keyword>
<protein>
    <submittedName>
        <fullName evidence="2">Putative exonuclease mut-7</fullName>
    </submittedName>
</protein>
<dbReference type="AlphaFoldDB" id="A0A2R5L7H9"/>
<sequence>MAQGLGRQLRLCGINTIILEDRDYHDEAVKYALKENRVILTSGAPYEKLKQYVSQGQCFKINTLLPAKEQLVEVLKHFKVVVSEDNLMSRCTICNGPEYVFMPQADMIELCTAPGGPDVVGCSNVRSYRSHVLNMVTGCFENGVKVQCQSLPVQSLSHVDTFFICVSCGKVYWEGSHHRRIKQQMRLSEFMTIPFSQPTTSCQEAVEKH</sequence>
<dbReference type="InterPro" id="IPR002782">
    <property type="entry name" value="Mut7-C_RNAse_dom"/>
</dbReference>
<evidence type="ECO:0000313" key="2">
    <source>
        <dbReference type="EMBL" id="MBY05429.1"/>
    </source>
</evidence>
<organism evidence="2">
    <name type="scientific">Ornithodoros turicata</name>
    <dbReference type="NCBI Taxonomy" id="34597"/>
    <lineage>
        <taxon>Eukaryota</taxon>
        <taxon>Metazoa</taxon>
        <taxon>Ecdysozoa</taxon>
        <taxon>Arthropoda</taxon>
        <taxon>Chelicerata</taxon>
        <taxon>Arachnida</taxon>
        <taxon>Acari</taxon>
        <taxon>Parasitiformes</taxon>
        <taxon>Ixodida</taxon>
        <taxon>Ixodoidea</taxon>
        <taxon>Argasidae</taxon>
        <taxon>Ornithodorinae</taxon>
        <taxon>Ornithodoros</taxon>
    </lineage>
</organism>